<name>A0A0L7TF32_9GAMM</name>
<dbReference type="EMBL" id="JRXE01000008">
    <property type="protein sequence ID" value="KOC90921.1"/>
    <property type="molecule type" value="Genomic_DNA"/>
</dbReference>
<dbReference type="STRING" id="1560201.NG42_07680"/>
<evidence type="ECO:0000313" key="1">
    <source>
        <dbReference type="EMBL" id="KOC90921.1"/>
    </source>
</evidence>
<dbReference type="PATRIC" id="fig|1560201.3.peg.1636"/>
<dbReference type="Proteomes" id="UP000036851">
    <property type="component" value="Unassembled WGS sequence"/>
</dbReference>
<accession>A0A0L7TF32</accession>
<dbReference type="RefSeq" id="WP_052898678.1">
    <property type="nucleotide sequence ID" value="NZ_JRXE01000008.1"/>
</dbReference>
<evidence type="ECO:0000313" key="4">
    <source>
        <dbReference type="Proteomes" id="UP000037088"/>
    </source>
</evidence>
<proteinExistence type="predicted"/>
<dbReference type="OrthoDB" id="5880814at2"/>
<evidence type="ECO:0000313" key="2">
    <source>
        <dbReference type="EMBL" id="KOC93987.1"/>
    </source>
</evidence>
<dbReference type="EMBL" id="JRXF01000009">
    <property type="protein sequence ID" value="KOC93987.1"/>
    <property type="molecule type" value="Genomic_DNA"/>
</dbReference>
<sequence length="135" mass="15950">MNVSMSAWLQYKIDEYKFSVRDITVDFYMAQAKLNRPDCSLEQLRKFNDTCLDMAELCQLNGDDQSYLHALGKLHHRLVAEMVNNERNRLFRMQAWQLARHTLTRLCHQLALNGEWDKATVLQSDFVKHASWNNM</sequence>
<dbReference type="AlphaFoldDB" id="A0A0L7TF32"/>
<comment type="caution">
    <text evidence="2">The sequence shown here is derived from an EMBL/GenBank/DDBJ whole genome shotgun (WGS) entry which is preliminary data.</text>
</comment>
<dbReference type="Proteomes" id="UP000037088">
    <property type="component" value="Unassembled WGS sequence"/>
</dbReference>
<reference evidence="3 4" key="1">
    <citation type="journal article" date="2015" name="Int. J. Syst. Evol. Microbiol.">
        <title>Erwinia iniecta sp. nov., isolated from Russian wheat aphids (Diuraphis noxia).</title>
        <authorList>
            <person name="Campillo T."/>
            <person name="Luna E."/>
            <person name="Portier P."/>
            <person name="Fischer-Le Saux M."/>
            <person name="Lapitan N."/>
            <person name="Tisserat N.A."/>
            <person name="Leach J.E."/>
        </authorList>
    </citation>
    <scope>NUCLEOTIDE SEQUENCE [LARGE SCALE GENOMIC DNA]</scope>
    <source>
        <strain evidence="1 4">B120</strain>
        <strain evidence="2 3">B149</strain>
    </source>
</reference>
<protein>
    <submittedName>
        <fullName evidence="2">Uncharacterized protein</fullName>
    </submittedName>
</protein>
<evidence type="ECO:0000313" key="3">
    <source>
        <dbReference type="Proteomes" id="UP000036851"/>
    </source>
</evidence>
<keyword evidence="4" id="KW-1185">Reference proteome</keyword>
<organism evidence="2 3">
    <name type="scientific">Winslowiella iniecta</name>
    <dbReference type="NCBI Taxonomy" id="1560201"/>
    <lineage>
        <taxon>Bacteria</taxon>
        <taxon>Pseudomonadati</taxon>
        <taxon>Pseudomonadota</taxon>
        <taxon>Gammaproteobacteria</taxon>
        <taxon>Enterobacterales</taxon>
        <taxon>Erwiniaceae</taxon>
        <taxon>Winslowiella</taxon>
    </lineage>
</organism>
<gene>
    <name evidence="1" type="ORF">NG42_07680</name>
    <name evidence="2" type="ORF">NG43_07185</name>
</gene>